<dbReference type="InterPro" id="IPR014721">
    <property type="entry name" value="Ribsml_uS5_D2-typ_fold_subgr"/>
</dbReference>
<feature type="region of interest" description="Disordered" evidence="4">
    <location>
        <begin position="728"/>
        <end position="752"/>
    </location>
</feature>
<proteinExistence type="predicted"/>
<sequence>MKKKKGKKIIAAPEREVIRNACVLGHVDHGKSSLADWVVAETGVIPARLAGEIRYLDDLPDEQARGITMRASAVSVVFETAAAATAAAAGVKKKKYLVTLVDSPGHIDFAYDAFAAAKACEGAVVVVDVVEGLRVQSLAALRVVRSEHLAAILVLNKIDRWVGVLEPSEAFEKVSRLVEAANAALGETYFALEKGNVVFSSAKHGWGFTLPMVARVLAAELKVRKESLVEGLSDAAAFVSGRFVKRGASRAPAFVTLVFEPIWAYYSRENAPAHLIITSLREQFPIERATLRAVVDRVPAPARRDEEAVVAYVAKVFSPSPDKFDTLLAFSRCDSAISIGDSLEVVTEEEEKEEGTPTIVEIESIFAMMGASVEPIESAEPGRLVALGPEVPRAMGTAKRAILMKRGGTPPAFPARPPQPPFLEVAVSASTRRDEPALDAGLALLKQLDAAATVDLATSGDRILGCVGELHLDQCLKDLRERYARVAVDASPPVVGFREGIVAGPPGHQTTLPPWRDELAGLDVSVAGAARLGDVLEIRARPGGGGPLEEEDDEEEVARRGECALVARREVFSRDLLATVAFGFNLAVDSGPLAEEPMRGVEFRVWHLDHDGGPDLVSAAKRCCRAAVLNSSVRVFEPMLECELRCADPEAVGKMYALVSKRRGKVASEEEAAEDYYYAATVALPAIESIGFSSALLEWTSGRATAPSMQFSGYEIVDVDPFWRPATEDEREEHGDAATFAPNRPRRLINATRQRKGLPTELKLVRESAEKL</sequence>
<dbReference type="InterPro" id="IPR035647">
    <property type="entry name" value="EFG_III/V"/>
</dbReference>
<reference evidence="6" key="1">
    <citation type="submission" date="2023-01" db="EMBL/GenBank/DDBJ databases">
        <title>Metagenome sequencing of chrysophaentin producing Chrysophaeum taylorii.</title>
        <authorList>
            <person name="Davison J."/>
            <person name="Bewley C."/>
        </authorList>
    </citation>
    <scope>NUCLEOTIDE SEQUENCE</scope>
    <source>
        <strain evidence="6">NIES-1699</strain>
    </source>
</reference>
<dbReference type="InterPro" id="IPR000640">
    <property type="entry name" value="EFG_V-like"/>
</dbReference>
<accession>A0AAD7XM38</accession>
<dbReference type="FunFam" id="3.30.70.870:FF:000002">
    <property type="entry name" value="Translation elongation factor 2"/>
    <property type="match status" value="1"/>
</dbReference>
<feature type="domain" description="Tr-type G" evidence="5">
    <location>
        <begin position="16"/>
        <end position="229"/>
    </location>
</feature>
<dbReference type="Proteomes" id="UP001230188">
    <property type="component" value="Unassembled WGS sequence"/>
</dbReference>
<protein>
    <recommendedName>
        <fullName evidence="5">Tr-type G domain-containing protein</fullName>
    </recommendedName>
</protein>
<dbReference type="SUPFAM" id="SSF54980">
    <property type="entry name" value="EF-G C-terminal domain-like"/>
    <property type="match status" value="2"/>
</dbReference>
<keyword evidence="2" id="KW-0547">Nucleotide-binding</keyword>
<keyword evidence="3" id="KW-0342">GTP-binding</keyword>
<dbReference type="InterPro" id="IPR009000">
    <property type="entry name" value="Transl_B-barrel_sf"/>
</dbReference>
<dbReference type="Gene3D" id="3.30.70.870">
    <property type="entry name" value="Elongation Factor G (Translational Gtpase), domain 3"/>
    <property type="match status" value="1"/>
</dbReference>
<evidence type="ECO:0000256" key="2">
    <source>
        <dbReference type="ARBA" id="ARBA00022741"/>
    </source>
</evidence>
<dbReference type="InterPro" id="IPR020568">
    <property type="entry name" value="Ribosomal_Su5_D2-typ_SF"/>
</dbReference>
<dbReference type="PROSITE" id="PS51722">
    <property type="entry name" value="G_TR_2"/>
    <property type="match status" value="1"/>
</dbReference>
<dbReference type="GO" id="GO:0005829">
    <property type="term" value="C:cytosol"/>
    <property type="evidence" value="ECO:0007669"/>
    <property type="project" value="TreeGrafter"/>
</dbReference>
<dbReference type="Gene3D" id="2.40.30.10">
    <property type="entry name" value="Translation factors"/>
    <property type="match status" value="1"/>
</dbReference>
<evidence type="ECO:0000313" key="6">
    <source>
        <dbReference type="EMBL" id="KAJ8605499.1"/>
    </source>
</evidence>
<dbReference type="GO" id="GO:0003924">
    <property type="term" value="F:GTPase activity"/>
    <property type="evidence" value="ECO:0007669"/>
    <property type="project" value="InterPro"/>
</dbReference>
<comment type="caution">
    <text evidence="6">The sequence shown here is derived from an EMBL/GenBank/DDBJ whole genome shotgun (WGS) entry which is preliminary data.</text>
</comment>
<name>A0AAD7XM38_9STRA</name>
<dbReference type="PRINTS" id="PR00315">
    <property type="entry name" value="ELONGATNFCT"/>
</dbReference>
<evidence type="ECO:0000256" key="4">
    <source>
        <dbReference type="SAM" id="MobiDB-lite"/>
    </source>
</evidence>
<evidence type="ECO:0000259" key="5">
    <source>
        <dbReference type="PROSITE" id="PS51722"/>
    </source>
</evidence>
<dbReference type="GO" id="GO:0005525">
    <property type="term" value="F:GTP binding"/>
    <property type="evidence" value="ECO:0007669"/>
    <property type="project" value="UniProtKB-KW"/>
</dbReference>
<dbReference type="PANTHER" id="PTHR42908:SF3">
    <property type="entry name" value="ELONGATION FACTOR-LIKE GTPASE 1"/>
    <property type="match status" value="1"/>
</dbReference>
<dbReference type="Pfam" id="PF00679">
    <property type="entry name" value="EFG_C"/>
    <property type="match status" value="1"/>
</dbReference>
<dbReference type="SUPFAM" id="SSF50447">
    <property type="entry name" value="Translation proteins"/>
    <property type="match status" value="1"/>
</dbReference>
<dbReference type="AlphaFoldDB" id="A0AAD7XM38"/>
<dbReference type="SMART" id="SM00838">
    <property type="entry name" value="EFG_C"/>
    <property type="match status" value="1"/>
</dbReference>
<gene>
    <name evidence="6" type="ORF">CTAYLR_000022</name>
</gene>
<evidence type="ECO:0000313" key="7">
    <source>
        <dbReference type="Proteomes" id="UP001230188"/>
    </source>
</evidence>
<dbReference type="GO" id="GO:0042256">
    <property type="term" value="P:cytosolic ribosome assembly"/>
    <property type="evidence" value="ECO:0007669"/>
    <property type="project" value="TreeGrafter"/>
</dbReference>
<dbReference type="Gene3D" id="3.30.70.240">
    <property type="match status" value="1"/>
</dbReference>
<dbReference type="SUPFAM" id="SSF54211">
    <property type="entry name" value="Ribosomal protein S5 domain 2-like"/>
    <property type="match status" value="1"/>
</dbReference>
<dbReference type="SUPFAM" id="SSF52540">
    <property type="entry name" value="P-loop containing nucleoside triphosphate hydrolases"/>
    <property type="match status" value="1"/>
</dbReference>
<dbReference type="GO" id="GO:0043022">
    <property type="term" value="F:ribosome binding"/>
    <property type="evidence" value="ECO:0007669"/>
    <property type="project" value="TreeGrafter"/>
</dbReference>
<dbReference type="GO" id="GO:1990904">
    <property type="term" value="C:ribonucleoprotein complex"/>
    <property type="evidence" value="ECO:0007669"/>
    <property type="project" value="TreeGrafter"/>
</dbReference>
<dbReference type="Gene3D" id="3.40.50.300">
    <property type="entry name" value="P-loop containing nucleotide triphosphate hydrolases"/>
    <property type="match status" value="1"/>
</dbReference>
<dbReference type="EMBL" id="JAQMWT010000314">
    <property type="protein sequence ID" value="KAJ8605499.1"/>
    <property type="molecule type" value="Genomic_DNA"/>
</dbReference>
<dbReference type="InterPro" id="IPR000795">
    <property type="entry name" value="T_Tr_GTP-bd_dom"/>
</dbReference>
<dbReference type="GO" id="GO:0009507">
    <property type="term" value="C:chloroplast"/>
    <property type="evidence" value="ECO:0007669"/>
    <property type="project" value="UniProtKB-SubCell"/>
</dbReference>
<organism evidence="6 7">
    <name type="scientific">Chrysophaeum taylorii</name>
    <dbReference type="NCBI Taxonomy" id="2483200"/>
    <lineage>
        <taxon>Eukaryota</taxon>
        <taxon>Sar</taxon>
        <taxon>Stramenopiles</taxon>
        <taxon>Ochrophyta</taxon>
        <taxon>Pelagophyceae</taxon>
        <taxon>Pelagomonadales</taxon>
        <taxon>Pelagomonadaceae</taxon>
        <taxon>Chrysophaeum</taxon>
    </lineage>
</organism>
<evidence type="ECO:0000256" key="3">
    <source>
        <dbReference type="ARBA" id="ARBA00023134"/>
    </source>
</evidence>
<evidence type="ECO:0000256" key="1">
    <source>
        <dbReference type="ARBA" id="ARBA00004229"/>
    </source>
</evidence>
<dbReference type="PANTHER" id="PTHR42908">
    <property type="entry name" value="TRANSLATION ELONGATION FACTOR-RELATED"/>
    <property type="match status" value="1"/>
</dbReference>
<keyword evidence="7" id="KW-1185">Reference proteome</keyword>
<dbReference type="Gene3D" id="3.30.230.10">
    <property type="match status" value="1"/>
</dbReference>
<comment type="subcellular location">
    <subcellularLocation>
        <location evidence="1">Plastid</location>
        <location evidence="1">Chloroplast</location>
    </subcellularLocation>
</comment>
<dbReference type="InterPro" id="IPR027417">
    <property type="entry name" value="P-loop_NTPase"/>
</dbReference>
<dbReference type="Pfam" id="PF00009">
    <property type="entry name" value="GTP_EFTU"/>
    <property type="match status" value="1"/>
</dbReference>